<evidence type="ECO:0000313" key="1">
    <source>
        <dbReference type="EMBL" id="MCJ2184742.1"/>
    </source>
</evidence>
<dbReference type="EMBL" id="JALHLF010000139">
    <property type="protein sequence ID" value="MCJ2184742.1"/>
    <property type="molecule type" value="Genomic_DNA"/>
</dbReference>
<protein>
    <submittedName>
        <fullName evidence="1">Uncharacterized protein</fullName>
    </submittedName>
</protein>
<reference evidence="1" key="1">
    <citation type="submission" date="2022-03" db="EMBL/GenBank/DDBJ databases">
        <title>Identification of a novel bacterium isolated from mangrove sediments.</title>
        <authorList>
            <person name="Pan X."/>
        </authorList>
    </citation>
    <scope>NUCLEOTIDE SEQUENCE</scope>
    <source>
        <strain evidence="1">B1949</strain>
    </source>
</reference>
<dbReference type="RefSeq" id="WP_244023867.1">
    <property type="nucleotide sequence ID" value="NZ_JALHLF010000139.1"/>
</dbReference>
<keyword evidence="2" id="KW-1185">Reference proteome</keyword>
<gene>
    <name evidence="1" type="ORF">MTR62_18905</name>
</gene>
<comment type="caution">
    <text evidence="1">The sequence shown here is derived from an EMBL/GenBank/DDBJ whole genome shotgun (WGS) entry which is preliminary data.</text>
</comment>
<sequence>MNAKDYKRWALDGLRERAQVRGISATGRKDEPRLILRQRDDLSIFYQEKWWRSAFKRSGYGGSLWFESDGADHDINPAIVPLINLGDLFIPIRSPENTEQIDHFLDRLLQLADWCASAKLAEFQELARETGTALSKVTIAAKHLREFPFRA</sequence>
<dbReference type="Proteomes" id="UP001162881">
    <property type="component" value="Unassembled WGS sequence"/>
</dbReference>
<organism evidence="1 2">
    <name type="scientific">Novosphingobium organovorum</name>
    <dbReference type="NCBI Taxonomy" id="2930092"/>
    <lineage>
        <taxon>Bacteria</taxon>
        <taxon>Pseudomonadati</taxon>
        <taxon>Pseudomonadota</taxon>
        <taxon>Alphaproteobacteria</taxon>
        <taxon>Sphingomonadales</taxon>
        <taxon>Sphingomonadaceae</taxon>
        <taxon>Novosphingobium</taxon>
    </lineage>
</organism>
<accession>A0ABT0BI64</accession>
<proteinExistence type="predicted"/>
<evidence type="ECO:0000313" key="2">
    <source>
        <dbReference type="Proteomes" id="UP001162881"/>
    </source>
</evidence>
<name>A0ABT0BI64_9SPHN</name>